<reference evidence="3 4" key="1">
    <citation type="submission" date="2024-02" db="EMBL/GenBank/DDBJ databases">
        <authorList>
            <person name="Chen Y."/>
            <person name="Shah S."/>
            <person name="Dougan E. K."/>
            <person name="Thang M."/>
            <person name="Chan C."/>
        </authorList>
    </citation>
    <scope>NUCLEOTIDE SEQUENCE [LARGE SCALE GENOMIC DNA]</scope>
</reference>
<keyword evidence="1" id="KW-1133">Transmembrane helix</keyword>
<keyword evidence="4" id="KW-1185">Reference proteome</keyword>
<keyword evidence="1" id="KW-0472">Membrane</keyword>
<organism evidence="3 4">
    <name type="scientific">Durusdinium trenchii</name>
    <dbReference type="NCBI Taxonomy" id="1381693"/>
    <lineage>
        <taxon>Eukaryota</taxon>
        <taxon>Sar</taxon>
        <taxon>Alveolata</taxon>
        <taxon>Dinophyceae</taxon>
        <taxon>Suessiales</taxon>
        <taxon>Symbiodiniaceae</taxon>
        <taxon>Durusdinium</taxon>
    </lineage>
</organism>
<gene>
    <name evidence="3" type="ORF">CCMP2556_LOCUS50577</name>
</gene>
<dbReference type="Pfam" id="PF20539">
    <property type="entry name" value="DUF6754"/>
    <property type="match status" value="1"/>
</dbReference>
<evidence type="ECO:0000313" key="3">
    <source>
        <dbReference type="EMBL" id="CAK9108564.1"/>
    </source>
</evidence>
<evidence type="ECO:0000313" key="4">
    <source>
        <dbReference type="Proteomes" id="UP001642484"/>
    </source>
</evidence>
<name>A0ABP0S8F8_9DINO</name>
<dbReference type="EMBL" id="CAXAMN010027128">
    <property type="protein sequence ID" value="CAK9108564.1"/>
    <property type="molecule type" value="Genomic_DNA"/>
</dbReference>
<feature type="domain" description="DUF6754" evidence="2">
    <location>
        <begin position="416"/>
        <end position="664"/>
    </location>
</feature>
<sequence length="684" mass="72613">MAHAYTPGLQIKDEIRYRVSRQLPISGDVLVSVGDQVSADQVIARSEQPGNIYPVNLANQLGITAGDVPQAMSHQIGDFVNKGDQLAMSNGIFGFFRSSYKSPATGTIESISNVTGQVIIRGTPIPIEVDAFVTGRVEEVLPGQGAVIETSAAFLQGIFGIGGETRGPLQILTTSPDQDLTPDLLNESHSGAVVVGGRRLLGETVERARELGVAGLIGGGIDDQDLKEILGYDLGVAITGSEEIGVTLIITEGFGEIAMAGRTFELLQSLAGQQASINGATQIRAGVLRPEIVVPKASATSLDETAQRVGGGILEIGAHVRLIRDPYFGVLGTEQPPVEYVIEKSAEANGLYREVAKVVLSKKQLAQGVIKVTSDKNIPGEKYWFRAYAQQKVEGVVAKSSYARLPATEPAIGRLDFFDGGRLWLAIISLMVCGSVVTFIYMARSGRKLKVRPIAGLEAIEEAVGRATEMGRACLFVPGIQDMNDIQTIAGLTILSRVAEQAAEYDCELETPTSKSLVMTAARETVATAFLKAGRPDAYNEDLIYYVTDEQFAYVSFLTGKMVREKPAACFYLGAFFAESLILAETGNAIGAIQVAGTAQPAQLPFFVAACDYTLIGEEFFAASAYLSGDPDQLGSLKGQDVGKIIVGGLILIGVGLVTLMEFTNSPAIASAADYLLNTILQAA</sequence>
<proteinExistence type="predicted"/>
<evidence type="ECO:0000256" key="1">
    <source>
        <dbReference type="SAM" id="Phobius"/>
    </source>
</evidence>
<keyword evidence="1" id="KW-0812">Transmembrane</keyword>
<evidence type="ECO:0000259" key="2">
    <source>
        <dbReference type="Pfam" id="PF20539"/>
    </source>
</evidence>
<feature type="transmembrane region" description="Helical" evidence="1">
    <location>
        <begin position="423"/>
        <end position="443"/>
    </location>
</feature>
<dbReference type="Proteomes" id="UP001642484">
    <property type="component" value="Unassembled WGS sequence"/>
</dbReference>
<accession>A0ABP0S8F8</accession>
<comment type="caution">
    <text evidence="3">The sequence shown here is derived from an EMBL/GenBank/DDBJ whole genome shotgun (WGS) entry which is preliminary data.</text>
</comment>
<feature type="transmembrane region" description="Helical" evidence="1">
    <location>
        <begin position="642"/>
        <end position="661"/>
    </location>
</feature>
<protein>
    <recommendedName>
        <fullName evidence="2">DUF6754 domain-containing protein</fullName>
    </recommendedName>
</protein>
<dbReference type="InterPro" id="IPR046642">
    <property type="entry name" value="DUF6754"/>
</dbReference>